<sequence length="113" mass="12575">PPSILTLGCHFLPLTARRPLTTHTHPSLFLLYRVHSLSLSSTRIHPIHTSIRIHIPNSRAPALFGFAVCLQDLVISQHCHHLNITVPSCSSLSPTRSRLMGSIWFPSPVALHH</sequence>
<comment type="caution">
    <text evidence="1">The sequence shown here is derived from an EMBL/GenBank/DDBJ whole genome shotgun (WGS) entry which is preliminary data.</text>
</comment>
<reference evidence="1 2" key="1">
    <citation type="submission" date="2019-12" db="EMBL/GenBank/DDBJ databases">
        <title>A genome sequence resource for the geographically widespread anthracnose pathogen Colletotrichum asianum.</title>
        <authorList>
            <person name="Meng Y."/>
        </authorList>
    </citation>
    <scope>NUCLEOTIDE SEQUENCE [LARGE SCALE GENOMIC DNA]</scope>
    <source>
        <strain evidence="1 2">ICMP 18580</strain>
    </source>
</reference>
<name>A0A8H3WSR4_9PEZI</name>
<evidence type="ECO:0000313" key="1">
    <source>
        <dbReference type="EMBL" id="KAF0332405.1"/>
    </source>
</evidence>
<feature type="non-terminal residue" evidence="1">
    <location>
        <position position="1"/>
    </location>
</feature>
<gene>
    <name evidence="1" type="ORF">GQ607_000421</name>
</gene>
<organism evidence="1 2">
    <name type="scientific">Colletotrichum asianum</name>
    <dbReference type="NCBI Taxonomy" id="702518"/>
    <lineage>
        <taxon>Eukaryota</taxon>
        <taxon>Fungi</taxon>
        <taxon>Dikarya</taxon>
        <taxon>Ascomycota</taxon>
        <taxon>Pezizomycotina</taxon>
        <taxon>Sordariomycetes</taxon>
        <taxon>Hypocreomycetidae</taxon>
        <taxon>Glomerellales</taxon>
        <taxon>Glomerellaceae</taxon>
        <taxon>Colletotrichum</taxon>
        <taxon>Colletotrichum gloeosporioides species complex</taxon>
    </lineage>
</organism>
<evidence type="ECO:0000313" key="2">
    <source>
        <dbReference type="Proteomes" id="UP000434172"/>
    </source>
</evidence>
<accession>A0A8H3WSR4</accession>
<proteinExistence type="predicted"/>
<dbReference type="Proteomes" id="UP000434172">
    <property type="component" value="Unassembled WGS sequence"/>
</dbReference>
<protein>
    <submittedName>
        <fullName evidence="1">Uncharacterized protein</fullName>
    </submittedName>
</protein>
<dbReference type="AlphaFoldDB" id="A0A8H3WSR4"/>
<dbReference type="EMBL" id="WOWK01000001">
    <property type="protein sequence ID" value="KAF0332405.1"/>
    <property type="molecule type" value="Genomic_DNA"/>
</dbReference>
<keyword evidence="2" id="KW-1185">Reference proteome</keyword>